<comment type="caution">
    <text evidence="2">The sequence shown here is derived from an EMBL/GenBank/DDBJ whole genome shotgun (WGS) entry which is preliminary data.</text>
</comment>
<dbReference type="EMBL" id="BTGU01000126">
    <property type="protein sequence ID" value="GMN62285.1"/>
    <property type="molecule type" value="Genomic_DNA"/>
</dbReference>
<dbReference type="AlphaFoldDB" id="A0AA88J525"/>
<reference evidence="2" key="1">
    <citation type="submission" date="2023-07" db="EMBL/GenBank/DDBJ databases">
        <title>draft genome sequence of fig (Ficus carica).</title>
        <authorList>
            <person name="Takahashi T."/>
            <person name="Nishimura K."/>
        </authorList>
    </citation>
    <scope>NUCLEOTIDE SEQUENCE</scope>
</reference>
<evidence type="ECO:0000256" key="1">
    <source>
        <dbReference type="SAM" id="MobiDB-lite"/>
    </source>
</evidence>
<organism evidence="2 3">
    <name type="scientific">Ficus carica</name>
    <name type="common">Common fig</name>
    <dbReference type="NCBI Taxonomy" id="3494"/>
    <lineage>
        <taxon>Eukaryota</taxon>
        <taxon>Viridiplantae</taxon>
        <taxon>Streptophyta</taxon>
        <taxon>Embryophyta</taxon>
        <taxon>Tracheophyta</taxon>
        <taxon>Spermatophyta</taxon>
        <taxon>Magnoliopsida</taxon>
        <taxon>eudicotyledons</taxon>
        <taxon>Gunneridae</taxon>
        <taxon>Pentapetalae</taxon>
        <taxon>rosids</taxon>
        <taxon>fabids</taxon>
        <taxon>Rosales</taxon>
        <taxon>Moraceae</taxon>
        <taxon>Ficeae</taxon>
        <taxon>Ficus</taxon>
    </lineage>
</organism>
<protein>
    <submittedName>
        <fullName evidence="2">Uncharacterized protein</fullName>
    </submittedName>
</protein>
<evidence type="ECO:0000313" key="2">
    <source>
        <dbReference type="EMBL" id="GMN62285.1"/>
    </source>
</evidence>
<name>A0AA88J525_FICCA</name>
<gene>
    <name evidence="2" type="ORF">TIFTF001_031371</name>
</gene>
<proteinExistence type="predicted"/>
<sequence length="105" mass="11889">MAVVRDSIDSGRERRRVASAIENERERVWRWLGFRGVSRIHHDANLSWVLFNAKEGHFVLETRFSLTFLFSQDGINHHQTTVVKEIRDGTSDSSSSSSLCGDGGL</sequence>
<keyword evidence="3" id="KW-1185">Reference proteome</keyword>
<feature type="region of interest" description="Disordered" evidence="1">
    <location>
        <begin position="86"/>
        <end position="105"/>
    </location>
</feature>
<accession>A0AA88J525</accession>
<evidence type="ECO:0000313" key="3">
    <source>
        <dbReference type="Proteomes" id="UP001187192"/>
    </source>
</evidence>
<dbReference type="Proteomes" id="UP001187192">
    <property type="component" value="Unassembled WGS sequence"/>
</dbReference>
<dbReference type="Gramene" id="FCD_00037690-RA">
    <property type="protein sequence ID" value="FCD_00037690-RA:cds"/>
    <property type="gene ID" value="FCD_00037690"/>
</dbReference>